<feature type="non-terminal residue" evidence="3">
    <location>
        <position position="153"/>
    </location>
</feature>
<keyword evidence="2" id="KW-0812">Transmembrane</keyword>
<evidence type="ECO:0000313" key="3">
    <source>
        <dbReference type="EMBL" id="MBF0967047.1"/>
    </source>
</evidence>
<feature type="transmembrane region" description="Helical" evidence="2">
    <location>
        <begin position="6"/>
        <end position="30"/>
    </location>
</feature>
<protein>
    <submittedName>
        <fullName evidence="3">Uncharacterized protein</fullName>
    </submittedName>
</protein>
<comment type="caution">
    <text evidence="3">The sequence shown here is derived from an EMBL/GenBank/DDBJ whole genome shotgun (WGS) entry which is preliminary data.</text>
</comment>
<feature type="compositionally biased region" description="Low complexity" evidence="1">
    <location>
        <begin position="118"/>
        <end position="128"/>
    </location>
</feature>
<dbReference type="AlphaFoldDB" id="A0A929WW73"/>
<evidence type="ECO:0000313" key="4">
    <source>
        <dbReference type="Proteomes" id="UP000759246"/>
    </source>
</evidence>
<sequence>MTDDNLPFALIIFFGFFFLLILLPLSYLYVVGTKQRITQAQRTRLARLYNYDIEHIRREEPLLMAHIHQLVPSIGILPTIQYVSSAGALPIDAAQMLVCSEVAAAPAQLGPIPVRPGAAPAQSSAAPARGVPAPTSARNAYAQGAPMQGAPMQ</sequence>
<gene>
    <name evidence="3" type="ORF">HXK09_07840</name>
</gene>
<name>A0A929WW73_9ACTO</name>
<evidence type="ECO:0000256" key="2">
    <source>
        <dbReference type="SAM" id="Phobius"/>
    </source>
</evidence>
<organism evidence="3 4">
    <name type="scientific">Actinomyces bouchesdurhonensis</name>
    <dbReference type="NCBI Taxonomy" id="1852361"/>
    <lineage>
        <taxon>Bacteria</taxon>
        <taxon>Bacillati</taxon>
        <taxon>Actinomycetota</taxon>
        <taxon>Actinomycetes</taxon>
        <taxon>Actinomycetales</taxon>
        <taxon>Actinomycetaceae</taxon>
        <taxon>Actinomyces</taxon>
    </lineage>
</organism>
<reference evidence="3" key="1">
    <citation type="submission" date="2020-04" db="EMBL/GenBank/DDBJ databases">
        <title>Deep metagenomics examines the oral microbiome during advanced dental caries in children, revealing novel taxa and co-occurrences with host molecules.</title>
        <authorList>
            <person name="Baker J.L."/>
            <person name="Morton J.T."/>
            <person name="Dinis M."/>
            <person name="Alvarez R."/>
            <person name="Tran N.C."/>
            <person name="Knight R."/>
            <person name="Edlund A."/>
        </authorList>
    </citation>
    <scope>NUCLEOTIDE SEQUENCE</scope>
    <source>
        <strain evidence="3">JCVI_30_bin.13</strain>
    </source>
</reference>
<evidence type="ECO:0000256" key="1">
    <source>
        <dbReference type="SAM" id="MobiDB-lite"/>
    </source>
</evidence>
<keyword evidence="2" id="KW-1133">Transmembrane helix</keyword>
<dbReference type="EMBL" id="JABZGF010000292">
    <property type="protein sequence ID" value="MBF0967047.1"/>
    <property type="molecule type" value="Genomic_DNA"/>
</dbReference>
<dbReference type="Proteomes" id="UP000759246">
    <property type="component" value="Unassembled WGS sequence"/>
</dbReference>
<accession>A0A929WW73</accession>
<feature type="region of interest" description="Disordered" evidence="1">
    <location>
        <begin position="116"/>
        <end position="136"/>
    </location>
</feature>
<proteinExistence type="predicted"/>
<keyword evidence="2" id="KW-0472">Membrane</keyword>